<name>A0AA87DDD9_9LACO</name>
<dbReference type="AlphaFoldDB" id="A0AA87DDD9"/>
<keyword evidence="3" id="KW-0479">Metal-binding</keyword>
<dbReference type="SUPFAM" id="SSF53448">
    <property type="entry name" value="Nucleotide-diphospho-sugar transferases"/>
    <property type="match status" value="1"/>
</dbReference>
<dbReference type="InterPro" id="IPR002495">
    <property type="entry name" value="Glyco_trans_8"/>
</dbReference>
<gene>
    <name evidence="4" type="ORF">HMPREF0514_10060</name>
</gene>
<dbReference type="EMBL" id="ACGO02000001">
    <property type="protein sequence ID" value="EFJ69616.1"/>
    <property type="molecule type" value="Genomic_DNA"/>
</dbReference>
<dbReference type="PANTHER" id="PTHR13778">
    <property type="entry name" value="GLYCOSYLTRANSFERASE 8 DOMAIN-CONTAINING PROTEIN"/>
    <property type="match status" value="1"/>
</dbReference>
<sequence length="416" mass="49050">MEKVIALSANYGYIDKIETTIKSILYNVKNVEIHLLNYDIPQEWFANINRYANQIGSRIIDEKFDPEELHDLNSGFKHINQMTYARLLIPKLIKANRVLYLDSDLVVDDEIDELFSRKFNGKKILAVTHIFDVRNKNESRVDLPVPSINAGVLLINNQELRKDHNLSEKLLDFARKNNFPQDDQDTINNWFKDEIGSLSFKYNYQIGADRFLFWSNNSNTETATEILDKVKNPKIIHYISDDKPFNIFSEGRMRETWWFYRNLELSQVVEKYKPLNLDKLKERHFAGEIFTFTNSAIIDHLEELVQKLPEFHFNVAAWSDMAWNLKHLAKYPNITLYPFVIGKRLDYLFKNTNIYLDINEGNKEKDIVEQIKEKDIPILSFESTADKNNKYSRYEVFGDDQVNQMVQRIRQLAKSL</sequence>
<evidence type="ECO:0000256" key="2">
    <source>
        <dbReference type="ARBA" id="ARBA00022679"/>
    </source>
</evidence>
<organism evidence="4 5">
    <name type="scientific">Lactobacillus paragasseri JV-V03</name>
    <dbReference type="NCBI Taxonomy" id="525326"/>
    <lineage>
        <taxon>Bacteria</taxon>
        <taxon>Bacillati</taxon>
        <taxon>Bacillota</taxon>
        <taxon>Bacilli</taxon>
        <taxon>Lactobacillales</taxon>
        <taxon>Lactobacillaceae</taxon>
        <taxon>Lactobacillus</taxon>
    </lineage>
</organism>
<dbReference type="GO" id="GO:0016757">
    <property type="term" value="F:glycosyltransferase activity"/>
    <property type="evidence" value="ECO:0007669"/>
    <property type="project" value="UniProtKB-KW"/>
</dbReference>
<dbReference type="RefSeq" id="WP_003648291.1">
    <property type="nucleotide sequence ID" value="NZ_CP040500.1"/>
</dbReference>
<dbReference type="InterPro" id="IPR029044">
    <property type="entry name" value="Nucleotide-diphossugar_trans"/>
</dbReference>
<dbReference type="Gene3D" id="3.90.550.10">
    <property type="entry name" value="Spore Coat Polysaccharide Biosynthesis Protein SpsA, Chain A"/>
    <property type="match status" value="1"/>
</dbReference>
<dbReference type="GO" id="GO:0046872">
    <property type="term" value="F:metal ion binding"/>
    <property type="evidence" value="ECO:0007669"/>
    <property type="project" value="UniProtKB-KW"/>
</dbReference>
<protein>
    <submittedName>
        <fullName evidence="4">Glycosyltransferase, family 8</fullName>
    </submittedName>
</protein>
<dbReference type="PANTHER" id="PTHR13778:SF47">
    <property type="entry name" value="LIPOPOLYSACCHARIDE 1,3-GALACTOSYLTRANSFERASE"/>
    <property type="match status" value="1"/>
</dbReference>
<evidence type="ECO:0000256" key="1">
    <source>
        <dbReference type="ARBA" id="ARBA00022676"/>
    </source>
</evidence>
<keyword evidence="1" id="KW-0328">Glycosyltransferase</keyword>
<dbReference type="CDD" id="cd04194">
    <property type="entry name" value="GT8_A4GalT_like"/>
    <property type="match status" value="1"/>
</dbReference>
<keyword evidence="2" id="KW-0808">Transferase</keyword>
<evidence type="ECO:0000313" key="5">
    <source>
        <dbReference type="Proteomes" id="UP000003672"/>
    </source>
</evidence>
<comment type="caution">
    <text evidence="4">The sequence shown here is derived from an EMBL/GenBank/DDBJ whole genome shotgun (WGS) entry which is preliminary data.</text>
</comment>
<dbReference type="InterPro" id="IPR050748">
    <property type="entry name" value="Glycosyltrans_8_dom-fam"/>
</dbReference>
<accession>A0AA87DDD9</accession>
<evidence type="ECO:0000256" key="3">
    <source>
        <dbReference type="ARBA" id="ARBA00022723"/>
    </source>
</evidence>
<dbReference type="Pfam" id="PF01501">
    <property type="entry name" value="Glyco_transf_8"/>
    <property type="match status" value="1"/>
</dbReference>
<proteinExistence type="predicted"/>
<dbReference type="Proteomes" id="UP000003672">
    <property type="component" value="Unassembled WGS sequence"/>
</dbReference>
<reference evidence="4 5" key="1">
    <citation type="submission" date="2010-06" db="EMBL/GenBank/DDBJ databases">
        <authorList>
            <person name="Muzny D."/>
            <person name="Qin X."/>
            <person name="Buhay C."/>
            <person name="Dugan-Rocha S."/>
            <person name="Ding Y."/>
            <person name="Chen G."/>
            <person name="Hawes A."/>
            <person name="Holder M."/>
            <person name="Jhangiani S."/>
            <person name="Johnson A."/>
            <person name="Khan Z."/>
            <person name="Li Z."/>
            <person name="Liu W."/>
            <person name="Liu X."/>
            <person name="Perez L."/>
            <person name="Shen H."/>
            <person name="Wang Q."/>
            <person name="Watt J."/>
            <person name="Xi L."/>
            <person name="Xin Y."/>
            <person name="Zhou J."/>
            <person name="Deng J."/>
            <person name="Jiang H."/>
            <person name="Liu Y."/>
            <person name="Qu J."/>
            <person name="Song X.-Z."/>
            <person name="Zhang L."/>
            <person name="Villasana D."/>
            <person name="Johnson A."/>
            <person name="Liu J."/>
            <person name="Liyanage D."/>
            <person name="Lorensuhewa L."/>
            <person name="Robinson T."/>
            <person name="Song A."/>
            <person name="Song B.-B."/>
            <person name="Dinh H."/>
            <person name="Thornton R."/>
            <person name="Coyle M."/>
            <person name="Francisco L."/>
            <person name="Jackson L."/>
            <person name="Javaid M."/>
            <person name="Korchina V."/>
            <person name="Kovar C."/>
            <person name="Mata R."/>
            <person name="Mathew T."/>
            <person name="Ngo R."/>
            <person name="Nguyen L."/>
            <person name="Nguyen N."/>
            <person name="Okwuonu G."/>
            <person name="Ongeri F."/>
            <person name="Pham C."/>
            <person name="Simmons D."/>
            <person name="Wilczek-Boney K."/>
            <person name="Hale W."/>
            <person name="Jakkamsetti A."/>
            <person name="Pham P."/>
            <person name="Ruth R."/>
            <person name="San Lucas F."/>
            <person name="Warren J."/>
            <person name="Zhang J."/>
            <person name="Zhao Z."/>
            <person name="Zhou C."/>
            <person name="Zhu D."/>
            <person name="Lee S."/>
            <person name="Bess C."/>
            <person name="Blankenburg K."/>
            <person name="Forbes L."/>
            <person name="Fu Q."/>
            <person name="Gubbala S."/>
            <person name="Hirani K."/>
            <person name="Jayaseelan J.C."/>
            <person name="Lara F."/>
            <person name="Munidasa M."/>
            <person name="Palculict T."/>
            <person name="Patil S."/>
            <person name="Pu L.-L."/>
            <person name="Saada N."/>
            <person name="Tang L."/>
            <person name="Weissenberger G."/>
            <person name="Zhu Y."/>
            <person name="Hemphill L."/>
            <person name="Shang Y."/>
            <person name="Youmans B."/>
            <person name="Ayvaz T."/>
            <person name="Ross M."/>
            <person name="Santibanez J."/>
            <person name="Aqrawi P."/>
            <person name="Gross S."/>
            <person name="Joshi V."/>
            <person name="Fowler G."/>
            <person name="Nazareth L."/>
            <person name="Reid J."/>
            <person name="Worley K."/>
            <person name="Petrosino J."/>
            <person name="Highlander S."/>
            <person name="Gibbs R."/>
        </authorList>
    </citation>
    <scope>NUCLEOTIDE SEQUENCE [LARGE SCALE GENOMIC DNA]</scope>
    <source>
        <strain evidence="4 5">JV-V03</strain>
    </source>
</reference>
<evidence type="ECO:0000313" key="4">
    <source>
        <dbReference type="EMBL" id="EFJ69616.1"/>
    </source>
</evidence>